<dbReference type="Gene3D" id="2.120.10.30">
    <property type="entry name" value="TolB, C-terminal domain"/>
    <property type="match status" value="1"/>
</dbReference>
<dbReference type="STRING" id="310781.SAMN05216259_102318"/>
<evidence type="ECO:0000313" key="4">
    <source>
        <dbReference type="Proteomes" id="UP000199341"/>
    </source>
</evidence>
<dbReference type="RefSeq" id="WP_093783008.1">
    <property type="nucleotide sequence ID" value="NZ_FNIE01000002.1"/>
</dbReference>
<feature type="signal peptide" evidence="2">
    <location>
        <begin position="1"/>
        <end position="24"/>
    </location>
</feature>
<feature type="compositionally biased region" description="Low complexity" evidence="1">
    <location>
        <begin position="31"/>
        <end position="59"/>
    </location>
</feature>
<dbReference type="Pfam" id="PF07676">
    <property type="entry name" value="PD40"/>
    <property type="match status" value="2"/>
</dbReference>
<sequence>MTASGRRRRTTAAIALTAGVTAGAALLSACGPDDSAAQDTTAPPATGTTTAPPAGSPAALKGTAHGGLTISDGSRYVVMNGTRVDFGTLVRDLAWSPDGRTAAFVDGDGDLAVSNPDGIGRRIVARNPGGQTWSHPTFQIRAADPANGMPALDNLIFVIAAGGTTRLYAVPATALGATPKPIGLNAIPAEDAKPLPQTGNTWPNGGPAGASVYANPGTGKVYIRDDNLRQQGSAIAPGAEPAMAQGSEEEIVFVRAVDGHDHLFAQERTGDGGTPRITDLTPHATTDYTEPAISPDGSQIAARTPGGIVTLPADGSAAPVRVSAYKGLPAYRNS</sequence>
<evidence type="ECO:0000313" key="3">
    <source>
        <dbReference type="EMBL" id="SDN01380.1"/>
    </source>
</evidence>
<keyword evidence="2" id="KW-0732">Signal</keyword>
<evidence type="ECO:0000256" key="1">
    <source>
        <dbReference type="SAM" id="MobiDB-lite"/>
    </source>
</evidence>
<evidence type="ECO:0000256" key="2">
    <source>
        <dbReference type="SAM" id="SignalP"/>
    </source>
</evidence>
<dbReference type="SUPFAM" id="SSF82171">
    <property type="entry name" value="DPP6 N-terminal domain-like"/>
    <property type="match status" value="1"/>
</dbReference>
<organism evidence="3 4">
    <name type="scientific">Actinacidiphila guanduensis</name>
    <dbReference type="NCBI Taxonomy" id="310781"/>
    <lineage>
        <taxon>Bacteria</taxon>
        <taxon>Bacillati</taxon>
        <taxon>Actinomycetota</taxon>
        <taxon>Actinomycetes</taxon>
        <taxon>Kitasatosporales</taxon>
        <taxon>Streptomycetaceae</taxon>
        <taxon>Actinacidiphila</taxon>
    </lineage>
</organism>
<protein>
    <submittedName>
        <fullName evidence="3">WD40-like Beta Propeller Repeat</fullName>
    </submittedName>
</protein>
<feature type="region of interest" description="Disordered" evidence="1">
    <location>
        <begin position="31"/>
        <end position="63"/>
    </location>
</feature>
<reference evidence="3 4" key="1">
    <citation type="submission" date="2016-10" db="EMBL/GenBank/DDBJ databases">
        <authorList>
            <person name="de Groot N.N."/>
        </authorList>
    </citation>
    <scope>NUCLEOTIDE SEQUENCE [LARGE SCALE GENOMIC DNA]</scope>
    <source>
        <strain evidence="3 4">CGMCC 4.2022</strain>
    </source>
</reference>
<feature type="chain" id="PRO_5039302332" evidence="2">
    <location>
        <begin position="25"/>
        <end position="334"/>
    </location>
</feature>
<dbReference type="OrthoDB" id="9808778at2"/>
<dbReference type="InterPro" id="IPR011659">
    <property type="entry name" value="WD40"/>
</dbReference>
<proteinExistence type="predicted"/>
<dbReference type="Proteomes" id="UP000199341">
    <property type="component" value="Unassembled WGS sequence"/>
</dbReference>
<keyword evidence="4" id="KW-1185">Reference proteome</keyword>
<dbReference type="EMBL" id="FNIE01000002">
    <property type="protein sequence ID" value="SDN01380.1"/>
    <property type="molecule type" value="Genomic_DNA"/>
</dbReference>
<name>A0A1G9XXA7_9ACTN</name>
<accession>A0A1G9XXA7</accession>
<dbReference type="InterPro" id="IPR011042">
    <property type="entry name" value="6-blade_b-propeller_TolB-like"/>
</dbReference>
<dbReference type="PROSITE" id="PS51257">
    <property type="entry name" value="PROKAR_LIPOPROTEIN"/>
    <property type="match status" value="1"/>
</dbReference>
<dbReference type="AlphaFoldDB" id="A0A1G9XXA7"/>
<gene>
    <name evidence="3" type="ORF">SAMN05216259_102318</name>
</gene>